<dbReference type="FunFam" id="1.10.10.10:FF:000056">
    <property type="entry name" value="IclR family transcriptional regulator"/>
    <property type="match status" value="1"/>
</dbReference>
<dbReference type="GO" id="GO:0045892">
    <property type="term" value="P:negative regulation of DNA-templated transcription"/>
    <property type="evidence" value="ECO:0007669"/>
    <property type="project" value="TreeGrafter"/>
</dbReference>
<evidence type="ECO:0000256" key="5">
    <source>
        <dbReference type="ARBA" id="ARBA00058938"/>
    </source>
</evidence>
<keyword evidence="1" id="KW-0319">Glycerol metabolism</keyword>
<dbReference type="GO" id="GO:0003700">
    <property type="term" value="F:DNA-binding transcription factor activity"/>
    <property type="evidence" value="ECO:0007669"/>
    <property type="project" value="TreeGrafter"/>
</dbReference>
<dbReference type="Gene3D" id="1.10.10.10">
    <property type="entry name" value="Winged helix-like DNA-binding domain superfamily/Winged helix DNA-binding domain"/>
    <property type="match status" value="1"/>
</dbReference>
<dbReference type="PROSITE" id="PS51077">
    <property type="entry name" value="HTH_ICLR"/>
    <property type="match status" value="1"/>
</dbReference>
<dbReference type="InterPro" id="IPR050707">
    <property type="entry name" value="HTH_MetabolicPath_Reg"/>
</dbReference>
<dbReference type="InterPro" id="IPR029016">
    <property type="entry name" value="GAF-like_dom_sf"/>
</dbReference>
<evidence type="ECO:0000313" key="9">
    <source>
        <dbReference type="EMBL" id="BBX03741.1"/>
    </source>
</evidence>
<evidence type="ECO:0000256" key="1">
    <source>
        <dbReference type="ARBA" id="ARBA00022798"/>
    </source>
</evidence>
<dbReference type="GO" id="GO:0006367">
    <property type="term" value="P:transcription initiation at RNA polymerase II promoter"/>
    <property type="evidence" value="ECO:0007669"/>
    <property type="project" value="InterPro"/>
</dbReference>
<evidence type="ECO:0000256" key="6">
    <source>
        <dbReference type="ARBA" id="ARBA00070406"/>
    </source>
</evidence>
<keyword evidence="3" id="KW-0238">DNA-binding</keyword>
<keyword evidence="10" id="KW-1185">Reference proteome</keyword>
<dbReference type="RefSeq" id="WP_083149462.1">
    <property type="nucleotide sequence ID" value="NZ_AP022560.1"/>
</dbReference>
<proteinExistence type="predicted"/>
<gene>
    <name evidence="9" type="ORF">MMOR_46770</name>
</gene>
<feature type="domain" description="HTH iclR-type" evidence="7">
    <location>
        <begin position="6"/>
        <end position="69"/>
    </location>
</feature>
<dbReference type="PANTHER" id="PTHR30136:SF35">
    <property type="entry name" value="HTH-TYPE TRANSCRIPTIONAL REGULATOR RV1719"/>
    <property type="match status" value="1"/>
</dbReference>
<dbReference type="EMBL" id="AP022560">
    <property type="protein sequence ID" value="BBX03741.1"/>
    <property type="molecule type" value="Genomic_DNA"/>
</dbReference>
<evidence type="ECO:0000259" key="8">
    <source>
        <dbReference type="PROSITE" id="PS51351"/>
    </source>
</evidence>
<dbReference type="GO" id="GO:0003677">
    <property type="term" value="F:DNA binding"/>
    <property type="evidence" value="ECO:0007669"/>
    <property type="project" value="UniProtKB-KW"/>
</dbReference>
<dbReference type="InterPro" id="IPR036390">
    <property type="entry name" value="WH_DNA-bd_sf"/>
</dbReference>
<evidence type="ECO:0000259" key="7">
    <source>
        <dbReference type="PROSITE" id="PS51077"/>
    </source>
</evidence>
<dbReference type="InterPro" id="IPR003166">
    <property type="entry name" value="TFIIE_bsu_DNA-bd"/>
</dbReference>
<keyword evidence="4" id="KW-0804">Transcription</keyword>
<evidence type="ECO:0000256" key="3">
    <source>
        <dbReference type="ARBA" id="ARBA00023125"/>
    </source>
</evidence>
<dbReference type="KEGG" id="mmor:MMOR_46770"/>
<feature type="domain" description="TFIIE beta" evidence="8">
    <location>
        <begin position="1"/>
        <end position="74"/>
    </location>
</feature>
<reference evidence="9 10" key="1">
    <citation type="journal article" date="2019" name="Emerg. Microbes Infect.">
        <title>Comprehensive subspecies identification of 175 nontuberculous mycobacteria species based on 7547 genomic profiles.</title>
        <authorList>
            <person name="Matsumoto Y."/>
            <person name="Kinjo T."/>
            <person name="Motooka D."/>
            <person name="Nabeya D."/>
            <person name="Jung N."/>
            <person name="Uechi K."/>
            <person name="Horii T."/>
            <person name="Iida T."/>
            <person name="Fujita J."/>
            <person name="Nakamura S."/>
        </authorList>
    </citation>
    <scope>NUCLEOTIDE SEQUENCE [LARGE SCALE GENOMIC DNA]</scope>
    <source>
        <strain evidence="9 10">JCM 6375</strain>
    </source>
</reference>
<organism evidence="9 10">
    <name type="scientific">Mycolicibacterium moriokaense</name>
    <dbReference type="NCBI Taxonomy" id="39691"/>
    <lineage>
        <taxon>Bacteria</taxon>
        <taxon>Bacillati</taxon>
        <taxon>Actinomycetota</taxon>
        <taxon>Actinomycetes</taxon>
        <taxon>Mycobacteriales</taxon>
        <taxon>Mycobacteriaceae</taxon>
        <taxon>Mycolicibacterium</taxon>
    </lineage>
</organism>
<dbReference type="AlphaFoldDB" id="A0AAD1HGB3"/>
<dbReference type="Pfam" id="PF09339">
    <property type="entry name" value="HTH_IclR"/>
    <property type="match status" value="1"/>
</dbReference>
<evidence type="ECO:0000313" key="10">
    <source>
        <dbReference type="Proteomes" id="UP000466681"/>
    </source>
</evidence>
<dbReference type="PROSITE" id="PS51351">
    <property type="entry name" value="TFIIE_BETA_C"/>
    <property type="match status" value="1"/>
</dbReference>
<name>A0AAD1HGB3_9MYCO</name>
<dbReference type="InterPro" id="IPR036388">
    <property type="entry name" value="WH-like_DNA-bd_sf"/>
</dbReference>
<sequence length="294" mass="31451">MRGANSAPTERVLDVIELLSESRDRPLRFSDVARELNLSQATAHAILKTLTARGWVSRDPTSKEFALGPALAVIAHRLATTRPLAATARDAIDRLVKSTGMPASVVERNGDELVITAFANPDGSAGRNLPRERIPYAPPFGIACAAWDTPDEQESWVRRGAAGDAQLVERLHGVLAETRARGYDVDWMTPALAQAAHALGTLTGETVPQNLRAVVDQLRVEFISANPLSDDNSLGAHPVATISAPVLDDSGRVRLILGIHPLRTMTIDEIRSAAEPLLGEIAGISSQTVLEACS</sequence>
<comment type="function">
    <text evidence="5">May be an activator protein for the gylABX operon.</text>
</comment>
<dbReference type="Proteomes" id="UP000466681">
    <property type="component" value="Chromosome"/>
</dbReference>
<keyword evidence="2" id="KW-0805">Transcription regulation</keyword>
<dbReference type="PANTHER" id="PTHR30136">
    <property type="entry name" value="HELIX-TURN-HELIX TRANSCRIPTIONAL REGULATOR, ICLR FAMILY"/>
    <property type="match status" value="1"/>
</dbReference>
<dbReference type="InterPro" id="IPR005471">
    <property type="entry name" value="Tscrpt_reg_IclR_N"/>
</dbReference>
<evidence type="ECO:0000256" key="2">
    <source>
        <dbReference type="ARBA" id="ARBA00023015"/>
    </source>
</evidence>
<protein>
    <recommendedName>
        <fullName evidence="6">Glycerol operon regulatory protein</fullName>
    </recommendedName>
</protein>
<dbReference type="GO" id="GO:0006071">
    <property type="term" value="P:glycerol metabolic process"/>
    <property type="evidence" value="ECO:0007669"/>
    <property type="project" value="UniProtKB-KW"/>
</dbReference>
<dbReference type="SUPFAM" id="SSF55781">
    <property type="entry name" value="GAF domain-like"/>
    <property type="match status" value="1"/>
</dbReference>
<dbReference type="SMART" id="SM00346">
    <property type="entry name" value="HTH_ICLR"/>
    <property type="match status" value="1"/>
</dbReference>
<dbReference type="SUPFAM" id="SSF46785">
    <property type="entry name" value="Winged helix' DNA-binding domain"/>
    <property type="match status" value="1"/>
</dbReference>
<accession>A0AAD1HGB3</accession>
<dbReference type="Gene3D" id="3.30.450.40">
    <property type="match status" value="1"/>
</dbReference>
<evidence type="ECO:0000256" key="4">
    <source>
        <dbReference type="ARBA" id="ARBA00023163"/>
    </source>
</evidence>